<geneLocation type="plasmid" evidence="4">
    <name>pnfsy08</name>
</geneLocation>
<dbReference type="NCBIfam" id="NF042913">
    <property type="entry name" value="CyRepA1"/>
    <property type="match status" value="1"/>
</dbReference>
<dbReference type="KEGG" id="nfl:COO91_10744"/>
<keyword evidence="3" id="KW-0614">Plasmid</keyword>
<dbReference type="EMBL" id="CP024793">
    <property type="protein sequence ID" value="AUB44515.1"/>
    <property type="molecule type" value="Genomic_DNA"/>
</dbReference>
<evidence type="ECO:0000313" key="4">
    <source>
        <dbReference type="Proteomes" id="UP000232003"/>
    </source>
</evidence>
<dbReference type="Pfam" id="PF04851">
    <property type="entry name" value="ResIII"/>
    <property type="match status" value="1"/>
</dbReference>
<dbReference type="PANTHER" id="PTHR34985">
    <property type="entry name" value="SLR0554 PROTEIN"/>
    <property type="match status" value="1"/>
</dbReference>
<dbReference type="InterPro" id="IPR049996">
    <property type="entry name" value="Slr7037-like"/>
</dbReference>
<dbReference type="GO" id="GO:0003677">
    <property type="term" value="F:DNA binding"/>
    <property type="evidence" value="ECO:0007669"/>
    <property type="project" value="InterPro"/>
</dbReference>
<dbReference type="GO" id="GO:0016787">
    <property type="term" value="F:hydrolase activity"/>
    <property type="evidence" value="ECO:0007669"/>
    <property type="project" value="InterPro"/>
</dbReference>
<keyword evidence="4" id="KW-1185">Reference proteome</keyword>
<sequence>MNIIETDSQALHLQEWRGSGVDEEIFHLNARSLYGTTPYEYLLYSPKISRRNDGRLRDRDLKKYQHIELGGWWCNGVDPLNEYALMMWGCFKPDHPRRDRQKIHKFIKYEHPYREETRAFFLLVPNRIWVKVSLRCGIPITEEDLQHPGGFWHWVWRHNVPVTIVEGAKKAGALLTAGYAAIAIPGVNAGYRTPTDEYGTAIGKPNLIPDLKHFATEGRQINICFDQDNKPETVQRVRTAISRMGRLLVNEGCSLRVIDLPLGAEKGVDDFIVAKGQPAFDALYNTAVALELWEIKLFTLLTYPSAIALNQRFLGQLLVPEGEKLIVLKAPKGTGKTEWLATEVAKAHDQERRVLIITHRIQLGEALCNRFGVNYVTEVHTSETGTLLGYGVCVDSLHQESQARFNPDDWANDVIIIDECDQVFWHLLNSGTEVQKRRVSVLKNLKQLVQNVLGSSQGKIYLSSADVSDTDVKYVLSLAGEYRVNPFVIVNNYRHVAGNCYNYSGSNPKNLIAALDKAISKGGHHLLCCSAQKAKSKWGTQALEERFRRKFPHLRILRIDSESVADPSHAAFGCIAHLNEILTQYDLVIASPSLETGVSIDIREHFDGVWGIFQGVQPVNSVRQMLARVRETVDRHIWVREWGMSVVGNGSTSIGGLLRSQHVATQANIALLSAADNDDYSFVDQNFQPESLQTWGKRGSVINVEMRRYRESVLAGLVEDGYTVIDAEDASSDESGAVIESVKAASEQLYTAECQAIANSVELSGAELKKLQDKRAKTKTERHQQRKAELSRRYEVDVTPELVEKDDDGWYPQLRLHYYLTLGREFLTTRDAKRAASQLEAGENSVWKPDFNRGQLLPAVLLLENLNLLQFLTPDVQLRGTDEKMVEFKALALKHRHVIKNYLNVTISEKLTPVAIAQKLLAKIDLKLDYVGRLGSRDNRECVYQFVAPDDQRDSIFGQWLNRDEALNRELVSVTNNIVLSTPVIDTTSQILEEVVSSPQGQAWKGLKLKMQQGLDSAGFFYNELISKVGSAVGVADGEPYWNAYLNQWQVWVNFAHGCKSVVCDWLMAV</sequence>
<protein>
    <submittedName>
        <fullName evidence="3">DNA primase</fullName>
    </submittedName>
</protein>
<dbReference type="CDD" id="cd01029">
    <property type="entry name" value="TOPRIM_primases"/>
    <property type="match status" value="1"/>
</dbReference>
<dbReference type="InterPro" id="IPR024385">
    <property type="entry name" value="DUF3854"/>
</dbReference>
<dbReference type="GO" id="GO:0005524">
    <property type="term" value="F:ATP binding"/>
    <property type="evidence" value="ECO:0007669"/>
    <property type="project" value="InterPro"/>
</dbReference>
<gene>
    <name evidence="3" type="ORF">COO91_10744</name>
</gene>
<accession>A0A2K8TBR0</accession>
<feature type="domain" description="DUF3854" evidence="2">
    <location>
        <begin position="151"/>
        <end position="277"/>
    </location>
</feature>
<dbReference type="Pfam" id="PF12965">
    <property type="entry name" value="DUF3854"/>
    <property type="match status" value="1"/>
</dbReference>
<reference evidence="3 4" key="1">
    <citation type="submission" date="2017-11" db="EMBL/GenBank/DDBJ databases">
        <title>Complete genome of a free-living desiccation-tolerant cyanobacterium and its photosynthetic adaptation to extreme terrestrial habitat.</title>
        <authorList>
            <person name="Shang J."/>
        </authorList>
    </citation>
    <scope>NUCLEOTIDE SEQUENCE [LARGE SCALE GENOMIC DNA]</scope>
    <source>
        <strain evidence="3 4">CCNUN1</strain>
        <plasmid evidence="4">pnfsy08</plasmid>
    </source>
</reference>
<dbReference type="RefSeq" id="WP_225912917.1">
    <property type="nucleotide sequence ID" value="NZ_CAWNNC010000009.1"/>
</dbReference>
<evidence type="ECO:0000259" key="1">
    <source>
        <dbReference type="Pfam" id="PF04851"/>
    </source>
</evidence>
<evidence type="ECO:0000259" key="2">
    <source>
        <dbReference type="Pfam" id="PF12965"/>
    </source>
</evidence>
<organism evidence="3 4">
    <name type="scientific">Nostoc flagelliforme CCNUN1</name>
    <dbReference type="NCBI Taxonomy" id="2038116"/>
    <lineage>
        <taxon>Bacteria</taxon>
        <taxon>Bacillati</taxon>
        <taxon>Cyanobacteriota</taxon>
        <taxon>Cyanophyceae</taxon>
        <taxon>Nostocales</taxon>
        <taxon>Nostocaceae</taxon>
        <taxon>Nostoc</taxon>
    </lineage>
</organism>
<dbReference type="InterPro" id="IPR034154">
    <property type="entry name" value="TOPRIM_DnaG/twinkle"/>
</dbReference>
<dbReference type="AlphaFoldDB" id="A0A2K8TBR0"/>
<dbReference type="InterPro" id="IPR027417">
    <property type="entry name" value="P-loop_NTPase"/>
</dbReference>
<dbReference type="Proteomes" id="UP000232003">
    <property type="component" value="Plasmid pNFSY08"/>
</dbReference>
<dbReference type="SUPFAM" id="SSF52540">
    <property type="entry name" value="P-loop containing nucleoside triphosphate hydrolases"/>
    <property type="match status" value="1"/>
</dbReference>
<name>A0A2K8TBR0_9NOSO</name>
<dbReference type="Gene3D" id="3.40.50.300">
    <property type="entry name" value="P-loop containing nucleotide triphosphate hydrolases"/>
    <property type="match status" value="1"/>
</dbReference>
<dbReference type="Gene3D" id="3.40.1360.10">
    <property type="match status" value="1"/>
</dbReference>
<feature type="domain" description="Helicase/UvrB N-terminal" evidence="1">
    <location>
        <begin position="316"/>
        <end position="420"/>
    </location>
</feature>
<dbReference type="PANTHER" id="PTHR34985:SF1">
    <property type="entry name" value="SLR0554 PROTEIN"/>
    <property type="match status" value="1"/>
</dbReference>
<dbReference type="InterPro" id="IPR006935">
    <property type="entry name" value="Helicase/UvrB_N"/>
</dbReference>
<evidence type="ECO:0000313" key="3">
    <source>
        <dbReference type="EMBL" id="AUB44515.1"/>
    </source>
</evidence>
<proteinExistence type="predicted"/>